<proteinExistence type="predicted"/>
<sequence>MSEGRQSLDDLRDAGVPRGEGESWAEIVERRERENSRISNGERMFLAGVFFWSVVCLASGYGLGGLVGVGVVVTSLGFGFVLGAFAAEGWSA</sequence>
<reference evidence="3" key="2">
    <citation type="submission" date="2020-09" db="EMBL/GenBank/DDBJ databases">
        <authorList>
            <person name="Sun Q."/>
            <person name="Ohkuma M."/>
        </authorList>
    </citation>
    <scope>NUCLEOTIDE SEQUENCE</scope>
    <source>
        <strain evidence="3">JCM 19596</strain>
    </source>
</reference>
<keyword evidence="4" id="KW-1185">Reference proteome</keyword>
<protein>
    <submittedName>
        <fullName evidence="3">Uncharacterized protein</fullName>
    </submittedName>
</protein>
<comment type="caution">
    <text evidence="3">The sequence shown here is derived from an EMBL/GenBank/DDBJ whole genome shotgun (WGS) entry which is preliminary data.</text>
</comment>
<evidence type="ECO:0000313" key="4">
    <source>
        <dbReference type="Proteomes" id="UP000607197"/>
    </source>
</evidence>
<accession>A0A830F2X1</accession>
<dbReference type="EMBL" id="BMPG01000002">
    <property type="protein sequence ID" value="GGL57504.1"/>
    <property type="molecule type" value="Genomic_DNA"/>
</dbReference>
<gene>
    <name evidence="3" type="ORF">GCM10009039_14580</name>
</gene>
<dbReference type="AlphaFoldDB" id="A0A830F2X1"/>
<keyword evidence="2" id="KW-1133">Transmembrane helix</keyword>
<feature type="transmembrane region" description="Helical" evidence="2">
    <location>
        <begin position="67"/>
        <end position="87"/>
    </location>
</feature>
<dbReference type="Proteomes" id="UP000607197">
    <property type="component" value="Unassembled WGS sequence"/>
</dbReference>
<feature type="region of interest" description="Disordered" evidence="1">
    <location>
        <begin position="1"/>
        <end position="20"/>
    </location>
</feature>
<keyword evidence="2" id="KW-0812">Transmembrane</keyword>
<organism evidence="3 4">
    <name type="scientific">Halocalculus aciditolerans</name>
    <dbReference type="NCBI Taxonomy" id="1383812"/>
    <lineage>
        <taxon>Archaea</taxon>
        <taxon>Methanobacteriati</taxon>
        <taxon>Methanobacteriota</taxon>
        <taxon>Stenosarchaea group</taxon>
        <taxon>Halobacteria</taxon>
        <taxon>Halobacteriales</taxon>
        <taxon>Halobacteriaceae</taxon>
        <taxon>Halocalculus</taxon>
    </lineage>
</organism>
<name>A0A830F2X1_9EURY</name>
<evidence type="ECO:0000256" key="1">
    <source>
        <dbReference type="SAM" id="MobiDB-lite"/>
    </source>
</evidence>
<evidence type="ECO:0000256" key="2">
    <source>
        <dbReference type="SAM" id="Phobius"/>
    </source>
</evidence>
<reference evidence="3" key="1">
    <citation type="journal article" date="2014" name="Int. J. Syst. Evol. Microbiol.">
        <title>Complete genome sequence of Corynebacterium casei LMG S-19264T (=DSM 44701T), isolated from a smear-ripened cheese.</title>
        <authorList>
            <consortium name="US DOE Joint Genome Institute (JGI-PGF)"/>
            <person name="Walter F."/>
            <person name="Albersmeier A."/>
            <person name="Kalinowski J."/>
            <person name="Ruckert C."/>
        </authorList>
    </citation>
    <scope>NUCLEOTIDE SEQUENCE</scope>
    <source>
        <strain evidence="3">JCM 19596</strain>
    </source>
</reference>
<keyword evidence="2" id="KW-0472">Membrane</keyword>
<feature type="transmembrane region" description="Helical" evidence="2">
    <location>
        <begin position="44"/>
        <end position="61"/>
    </location>
</feature>
<evidence type="ECO:0000313" key="3">
    <source>
        <dbReference type="EMBL" id="GGL57504.1"/>
    </source>
</evidence>